<protein>
    <submittedName>
        <fullName evidence="1">DUF2141 domain-containing protein</fullName>
    </submittedName>
</protein>
<evidence type="ECO:0000313" key="1">
    <source>
        <dbReference type="EMBL" id="MFC4725796.1"/>
    </source>
</evidence>
<comment type="caution">
    <text evidence="1">The sequence shown here is derived from an EMBL/GenBank/DDBJ whole genome shotgun (WGS) entry which is preliminary data.</text>
</comment>
<reference evidence="2" key="1">
    <citation type="journal article" date="2019" name="Int. J. Syst. Evol. Microbiol.">
        <title>The Global Catalogue of Microorganisms (GCM) 10K type strain sequencing project: providing services to taxonomists for standard genome sequencing and annotation.</title>
        <authorList>
            <consortium name="The Broad Institute Genomics Platform"/>
            <consortium name="The Broad Institute Genome Sequencing Center for Infectious Disease"/>
            <person name="Wu L."/>
            <person name="Ma J."/>
        </authorList>
    </citation>
    <scope>NUCLEOTIDE SEQUENCE [LARGE SCALE GENOMIC DNA]</scope>
    <source>
        <strain evidence="2">CCUG 62981</strain>
    </source>
</reference>
<sequence>MWTILAKAAVQLAAAIAAGGLFTIPLAASLGGFDCASARETATLTVRLTGFSSIEGELDVAVYADADSWLGRDPAARTRIPAGTQPAELVFEGLAPSIYAVFAWHDENSDGRLNSGPMRIPTERFGYSAGARGRFGPASFDAAAITLESGMHHIEYIRLAGASGR</sequence>
<dbReference type="InterPro" id="IPR018673">
    <property type="entry name" value="DUF2141"/>
</dbReference>
<dbReference type="Pfam" id="PF09912">
    <property type="entry name" value="DUF2141"/>
    <property type="match status" value="1"/>
</dbReference>
<keyword evidence="2" id="KW-1185">Reference proteome</keyword>
<evidence type="ECO:0000313" key="2">
    <source>
        <dbReference type="Proteomes" id="UP001596024"/>
    </source>
</evidence>
<gene>
    <name evidence="1" type="ORF">ACFPB0_10880</name>
</gene>
<organism evidence="1 2">
    <name type="scientific">Glycocaulis abyssi</name>
    <dbReference type="NCBI Taxonomy" id="1433403"/>
    <lineage>
        <taxon>Bacteria</taxon>
        <taxon>Pseudomonadati</taxon>
        <taxon>Pseudomonadota</taxon>
        <taxon>Alphaproteobacteria</taxon>
        <taxon>Maricaulales</taxon>
        <taxon>Maricaulaceae</taxon>
        <taxon>Glycocaulis</taxon>
    </lineage>
</organism>
<dbReference type="EMBL" id="JBHSGQ010000005">
    <property type="protein sequence ID" value="MFC4725796.1"/>
    <property type="molecule type" value="Genomic_DNA"/>
</dbReference>
<proteinExistence type="predicted"/>
<dbReference type="RefSeq" id="WP_371392762.1">
    <property type="nucleotide sequence ID" value="NZ_CP163421.1"/>
</dbReference>
<accession>A0ABV9NCZ3</accession>
<name>A0ABV9NCZ3_9PROT</name>
<dbReference type="Proteomes" id="UP001596024">
    <property type="component" value="Unassembled WGS sequence"/>
</dbReference>